<evidence type="ECO:0000256" key="1">
    <source>
        <dbReference type="SAM" id="MobiDB-lite"/>
    </source>
</evidence>
<reference evidence="2" key="1">
    <citation type="submission" date="2014-11" db="EMBL/GenBank/DDBJ databases">
        <authorList>
            <person name="Amaro Gonzalez C."/>
        </authorList>
    </citation>
    <scope>NUCLEOTIDE SEQUENCE</scope>
</reference>
<organism evidence="2">
    <name type="scientific">Anguilla anguilla</name>
    <name type="common">European freshwater eel</name>
    <name type="synonym">Muraena anguilla</name>
    <dbReference type="NCBI Taxonomy" id="7936"/>
    <lineage>
        <taxon>Eukaryota</taxon>
        <taxon>Metazoa</taxon>
        <taxon>Chordata</taxon>
        <taxon>Craniata</taxon>
        <taxon>Vertebrata</taxon>
        <taxon>Euteleostomi</taxon>
        <taxon>Actinopterygii</taxon>
        <taxon>Neopterygii</taxon>
        <taxon>Teleostei</taxon>
        <taxon>Anguilliformes</taxon>
        <taxon>Anguillidae</taxon>
        <taxon>Anguilla</taxon>
    </lineage>
</organism>
<sequence>MKKNNYSPIVLKRKTKTRKTHLQYGALKKSLIQGAHGVPRCGENKGNAQRHAEMRDCRLMVR</sequence>
<feature type="region of interest" description="Disordered" evidence="1">
    <location>
        <begin position="38"/>
        <end position="62"/>
    </location>
</feature>
<protein>
    <submittedName>
        <fullName evidence="2">Uncharacterized protein</fullName>
    </submittedName>
</protein>
<dbReference type="EMBL" id="GBXM01005025">
    <property type="protein sequence ID" value="JAI03553.1"/>
    <property type="molecule type" value="Transcribed_RNA"/>
</dbReference>
<proteinExistence type="predicted"/>
<reference evidence="2" key="2">
    <citation type="journal article" date="2015" name="Fish Shellfish Immunol.">
        <title>Early steps in the European eel (Anguilla anguilla)-Vibrio vulnificus interaction in the gills: Role of the RtxA13 toxin.</title>
        <authorList>
            <person name="Callol A."/>
            <person name="Pajuelo D."/>
            <person name="Ebbesson L."/>
            <person name="Teles M."/>
            <person name="MacKenzie S."/>
            <person name="Amaro C."/>
        </authorList>
    </citation>
    <scope>NUCLEOTIDE SEQUENCE</scope>
</reference>
<dbReference type="AlphaFoldDB" id="A0A0E9XLD9"/>
<evidence type="ECO:0000313" key="2">
    <source>
        <dbReference type="EMBL" id="JAI03553.1"/>
    </source>
</evidence>
<feature type="compositionally biased region" description="Basic and acidic residues" evidence="1">
    <location>
        <begin position="50"/>
        <end position="62"/>
    </location>
</feature>
<name>A0A0E9XLD9_ANGAN</name>
<accession>A0A0E9XLD9</accession>